<keyword evidence="1" id="KW-0808">Transferase</keyword>
<dbReference type="InterPro" id="IPR043148">
    <property type="entry name" value="TagF_C"/>
</dbReference>
<evidence type="ECO:0000313" key="2">
    <source>
        <dbReference type="Proteomes" id="UP000295455"/>
    </source>
</evidence>
<gene>
    <name evidence="1" type="ORF">EV196_104192</name>
</gene>
<protein>
    <submittedName>
        <fullName evidence="1">CDP-glycerol:poly(Glycerophosphate) glycerophosphotransferase</fullName>
    </submittedName>
</protein>
<organism evidence="1 2">
    <name type="scientific">Mariniflexile fucanivorans</name>
    <dbReference type="NCBI Taxonomy" id="264023"/>
    <lineage>
        <taxon>Bacteria</taxon>
        <taxon>Pseudomonadati</taxon>
        <taxon>Bacteroidota</taxon>
        <taxon>Flavobacteriia</taxon>
        <taxon>Flavobacteriales</taxon>
        <taxon>Flavobacteriaceae</taxon>
        <taxon>Mariniflexile</taxon>
    </lineage>
</organism>
<dbReference type="GO" id="GO:0047355">
    <property type="term" value="F:CDP-glycerol glycerophosphotransferase activity"/>
    <property type="evidence" value="ECO:0007669"/>
    <property type="project" value="InterPro"/>
</dbReference>
<dbReference type="InterPro" id="IPR016886">
    <property type="entry name" value="UCP028458_glyceroPtfrase"/>
</dbReference>
<proteinExistence type="predicted"/>
<name>A0A4R1RKD1_9FLAO</name>
<sequence length="366" mass="42531">MPYKFLIYISYSYAVPIGNPLEQEIISRGDTVKWFSDLDNGKKALKNKTNLLGSIQDVIDYKPDIVLAATDDVPDFITGLKVQIFHGFFAKKRPLKNGGFYHFRIRGFFDLYCTQGPSTTTEFTRLSKELKYFEVIETGWSKVDPMFPLEKNREILQKNTQQLPIIMIASTFTERLSLAYNDAVFNEIKRLSNSNNYKFIMVLHPKLPIHIIKKWQSLTNENFTFFDTTDLTPLFLKADILFADTTSAIQEFVLQKKPVVTFKHKVHEDFLINIEEASAIENAFKTALNPSEELLNKIKSYINNLHPYSDGKSSKRVVDACISFLHKDKNYLKSKPLNLLRKYKIRKRLGYFTLKSFDKHYTIKNQ</sequence>
<reference evidence="1 2" key="1">
    <citation type="submission" date="2019-03" db="EMBL/GenBank/DDBJ databases">
        <title>Genomic Encyclopedia of Type Strains, Phase IV (KMG-IV): sequencing the most valuable type-strain genomes for metagenomic binning, comparative biology and taxonomic classification.</title>
        <authorList>
            <person name="Goeker M."/>
        </authorList>
    </citation>
    <scope>NUCLEOTIDE SEQUENCE [LARGE SCALE GENOMIC DNA]</scope>
    <source>
        <strain evidence="1 2">DSM 18792</strain>
    </source>
</reference>
<dbReference type="AlphaFoldDB" id="A0A4R1RKD1"/>
<evidence type="ECO:0000313" key="1">
    <source>
        <dbReference type="EMBL" id="TCL66162.1"/>
    </source>
</evidence>
<dbReference type="Pfam" id="PF04464">
    <property type="entry name" value="Glyphos_transf"/>
    <property type="match status" value="1"/>
</dbReference>
<accession>A0A4R1RKD1</accession>
<dbReference type="EMBL" id="SLUP01000004">
    <property type="protein sequence ID" value="TCL66162.1"/>
    <property type="molecule type" value="Genomic_DNA"/>
</dbReference>
<dbReference type="GO" id="GO:0016020">
    <property type="term" value="C:membrane"/>
    <property type="evidence" value="ECO:0007669"/>
    <property type="project" value="InterPro"/>
</dbReference>
<dbReference type="PIRSF" id="PIRSF028458">
    <property type="entry name" value="UCP028458_glyceroPtfrase"/>
    <property type="match status" value="1"/>
</dbReference>
<dbReference type="InterPro" id="IPR007554">
    <property type="entry name" value="Glycerophosphate_synth"/>
</dbReference>
<dbReference type="OrthoDB" id="1522454at2"/>
<comment type="caution">
    <text evidence="1">The sequence shown here is derived from an EMBL/GenBank/DDBJ whole genome shotgun (WGS) entry which is preliminary data.</text>
</comment>
<dbReference type="Proteomes" id="UP000295455">
    <property type="component" value="Unassembled WGS sequence"/>
</dbReference>
<dbReference type="RefSeq" id="WP_132217646.1">
    <property type="nucleotide sequence ID" value="NZ_OX156936.1"/>
</dbReference>
<dbReference type="SUPFAM" id="SSF53756">
    <property type="entry name" value="UDP-Glycosyltransferase/glycogen phosphorylase"/>
    <property type="match status" value="1"/>
</dbReference>
<keyword evidence="2" id="KW-1185">Reference proteome</keyword>
<dbReference type="Gene3D" id="3.40.50.12580">
    <property type="match status" value="1"/>
</dbReference>